<evidence type="ECO:0000313" key="2">
    <source>
        <dbReference type="EMBL" id="CDM86513.1"/>
    </source>
</evidence>
<evidence type="ECO:0000256" key="1">
    <source>
        <dbReference type="SAM" id="MobiDB-lite"/>
    </source>
</evidence>
<dbReference type="EMBL" id="HG670306">
    <property type="protein sequence ID" value="CDM86513.1"/>
    <property type="molecule type" value="Genomic_DNA"/>
</dbReference>
<proteinExistence type="predicted"/>
<accession>A0A077S4U6</accession>
<dbReference type="AlphaFoldDB" id="A0A077S4U6"/>
<dbReference type="InterPro" id="IPR038765">
    <property type="entry name" value="Papain-like_cys_pep_sf"/>
</dbReference>
<feature type="region of interest" description="Disordered" evidence="1">
    <location>
        <begin position="26"/>
        <end position="57"/>
    </location>
</feature>
<reference evidence="2" key="1">
    <citation type="journal article" date="2014" name="Science">
        <title>Structural and functional partitioning of bread wheat chromosome 3B.</title>
        <authorList>
            <person name="Choulet F."/>
            <person name="Alberti A."/>
            <person name="Theil S."/>
            <person name="Glover N."/>
            <person name="Barbe V."/>
            <person name="Daron J."/>
            <person name="Pingault L."/>
            <person name="Sourdille P."/>
            <person name="Couloux A."/>
            <person name="Paux E."/>
            <person name="Leroy P."/>
            <person name="Mangenot S."/>
            <person name="Guilhot N."/>
            <person name="Le Gouis J."/>
            <person name="Balfourier F."/>
            <person name="Alaux M."/>
            <person name="Jamilloux V."/>
            <person name="Poulain J."/>
            <person name="Durand C."/>
            <person name="Bellec A."/>
            <person name="Gaspin C."/>
            <person name="Safar J."/>
            <person name="Dolezel J."/>
            <person name="Rogers J."/>
            <person name="Vandepoele K."/>
            <person name="Aury J.M."/>
            <person name="Mayer K."/>
            <person name="Berges H."/>
            <person name="Quesneville H."/>
            <person name="Wincker P."/>
            <person name="Feuillet C."/>
        </authorList>
    </citation>
    <scope>NUCLEOTIDE SEQUENCE</scope>
</reference>
<name>A0A077S4U6_WHEAT</name>
<gene>
    <name evidence="2" type="ORF">TRAES_3BF069600240CFD_c1</name>
</gene>
<evidence type="ECO:0008006" key="3">
    <source>
        <dbReference type="Google" id="ProtNLM"/>
    </source>
</evidence>
<dbReference type="HOGENOM" id="CLU_812366_0_0_1"/>
<sequence>MPDTASLYLCCRRLEDRRGVRRLQVGAGDRVGGPGSSGVVDEHMGPVTRSSRRKALESTRRRCDNDGMAPLTTTMEMGVQVVDVGSSCGLWVVNFMEYFTGDMLPDIPTQEHMTDFRTKLAVILVDSELNDDNIRNRDMEEDDNNTDPIECMILDRPPENFKTSNTSTEVELISRSFILSPSVNPTNDDLIDELCLFISMVDDVALLENVVSIFDPIPIPTFGKNVLKTVADNLNLALEVANPTFKDDISKWECIVPDAPTNSHCALSGYLVFNYMHSLCDGKLYFPIPQDGFQLRKQFLVHILKYEKNEAQKNIPYIERSIIDRIYRWTFTTSKDGPSKQA</sequence>
<organism evidence="2">
    <name type="scientific">Triticum aestivum</name>
    <name type="common">Wheat</name>
    <dbReference type="NCBI Taxonomy" id="4565"/>
    <lineage>
        <taxon>Eukaryota</taxon>
        <taxon>Viridiplantae</taxon>
        <taxon>Streptophyta</taxon>
        <taxon>Embryophyta</taxon>
        <taxon>Tracheophyta</taxon>
        <taxon>Spermatophyta</taxon>
        <taxon>Magnoliopsida</taxon>
        <taxon>Liliopsida</taxon>
        <taxon>Poales</taxon>
        <taxon>Poaceae</taxon>
        <taxon>BOP clade</taxon>
        <taxon>Pooideae</taxon>
        <taxon>Triticodae</taxon>
        <taxon>Triticeae</taxon>
        <taxon>Triticinae</taxon>
        <taxon>Triticum</taxon>
    </lineage>
</organism>
<dbReference type="SUPFAM" id="SSF54001">
    <property type="entry name" value="Cysteine proteinases"/>
    <property type="match status" value="1"/>
</dbReference>
<protein>
    <recommendedName>
        <fullName evidence="3">Ubiquitin-like protease family profile domain-containing protein</fullName>
    </recommendedName>
</protein>
<dbReference type="Gene3D" id="3.40.395.10">
    <property type="entry name" value="Adenoviral Proteinase, Chain A"/>
    <property type="match status" value="1"/>
</dbReference>